<keyword evidence="4 8" id="KW-0812">Transmembrane</keyword>
<feature type="transmembrane region" description="Helical" evidence="9">
    <location>
        <begin position="530"/>
        <end position="547"/>
    </location>
</feature>
<dbReference type="Pfam" id="PF00854">
    <property type="entry name" value="PTR2"/>
    <property type="match status" value="1"/>
</dbReference>
<evidence type="ECO:0000256" key="3">
    <source>
        <dbReference type="ARBA" id="ARBA00022448"/>
    </source>
</evidence>
<dbReference type="GeneID" id="30997859"/>
<comment type="subcellular location">
    <subcellularLocation>
        <location evidence="1 8">Membrane</location>
        <topology evidence="1 8">Multi-pass membrane protein</topology>
    </subcellularLocation>
</comment>
<evidence type="ECO:0000256" key="5">
    <source>
        <dbReference type="ARBA" id="ARBA00022856"/>
    </source>
</evidence>
<dbReference type="PROSITE" id="PS01023">
    <property type="entry name" value="PTR2_2"/>
    <property type="match status" value="1"/>
</dbReference>
<feature type="transmembrane region" description="Helical" evidence="9">
    <location>
        <begin position="415"/>
        <end position="436"/>
    </location>
</feature>
<reference evidence="11" key="1">
    <citation type="submission" date="2016-05" db="EMBL/GenBank/DDBJ databases">
        <title>Comparative genomics of biotechnologically important yeasts.</title>
        <authorList>
            <consortium name="DOE Joint Genome Institute"/>
            <person name="Riley R."/>
            <person name="Haridas S."/>
            <person name="Wolfe K.H."/>
            <person name="Lopes M.R."/>
            <person name="Hittinger C.T."/>
            <person name="Goker M."/>
            <person name="Salamov A."/>
            <person name="Wisecaver J."/>
            <person name="Long T.M."/>
            <person name="Aerts A.L."/>
            <person name="Barry K."/>
            <person name="Choi C."/>
            <person name="Clum A."/>
            <person name="Coughlan A.Y."/>
            <person name="Deshpande S."/>
            <person name="Douglass A.P."/>
            <person name="Hanson S.J."/>
            <person name="Klenk H.-P."/>
            <person name="Labutti K."/>
            <person name="Lapidus A."/>
            <person name="Lindquist E."/>
            <person name="Lipzen A."/>
            <person name="Meier-Kolthoff J.P."/>
            <person name="Ohm R.A."/>
            <person name="Otillar R.P."/>
            <person name="Pangilinan J."/>
            <person name="Peng Y."/>
            <person name="Rokas A."/>
            <person name="Rosa C.A."/>
            <person name="Scheuner C."/>
            <person name="Sibirny A.A."/>
            <person name="Slot J.C."/>
            <person name="Stielow J.B."/>
            <person name="Sun H."/>
            <person name="Kurtzman C.P."/>
            <person name="Blackwell M."/>
            <person name="Grigoriev I.V."/>
            <person name="Jeffries T.W."/>
        </authorList>
    </citation>
    <scope>NUCLEOTIDE SEQUENCE [LARGE SCALE GENOMIC DNA]</scope>
    <source>
        <strain evidence="11">NRRL Y-1933</strain>
    </source>
</reference>
<dbReference type="Proteomes" id="UP000095085">
    <property type="component" value="Unassembled WGS sequence"/>
</dbReference>
<evidence type="ECO:0000256" key="6">
    <source>
        <dbReference type="ARBA" id="ARBA00022989"/>
    </source>
</evidence>
<evidence type="ECO:0000256" key="8">
    <source>
        <dbReference type="RuleBase" id="RU003755"/>
    </source>
</evidence>
<sequence>MSTKEAVADSALIDEKTNHSIEDAHTSSSLEELYNYDDPLNYSTKYVDEYNPQGLRKPTEDEKKNLRRVLGRASYAVYLICLVELAERASYYSVQGLLANFIQRPLPPGSTTGAPVSKSDSQSAGALGLGTQVASALTLLLQFLAYTVPIYGGFVADAQIGKLKAIWIGVFAGFVSHILFIIAAIPSVIAGGHGVVPTALGIITLAFGTGFIKPNLLPLLMDQYPFQTDMVKVLPSGEKIILDRQKSLERMTLVFYWAINIGAFFQLASSYIARRMSFWFAFFIPTIVYLFLPVILFVLQPRLVKEHPQGSVLINSWRIFKTSFSGNFLKRHLNGSFWEYARPSEMIKRGRKFYNMKKETAISWDDQWVLDIKQTVNACKIFIYYPIYNLADTGIGSIETNQAGSMRTDGVPNDLFNNFNPLTIIILIPILDYIIYPTLRRYKIDFKPVYRIVFGFTLAALSQVAGAAIQYRIYTLSPCGYHASEGGSCVADITAWQEVSVYILSAASECFAMTTGYELAYTRSPPHMKGLVMALFLFTSAILAAIGEALTPVLLDPHLIWPFAGIAIATFVCGLLFLYQFRNLHKEMEEERIFREQLDRSKDEEELNAQNIGPTAITDDHNLEAVTSIKSAVGR</sequence>
<comment type="similarity">
    <text evidence="2 8">Belongs to the major facilitator superfamily. Proton-dependent oligopeptide transporter (POT/PTR) (TC 2.A.17) family.</text>
</comment>
<name>A0A1E4RE17_9ASCO</name>
<keyword evidence="6 9" id="KW-1133">Transmembrane helix</keyword>
<keyword evidence="5" id="KW-0653">Protein transport</keyword>
<feature type="transmembrane region" description="Helical" evidence="9">
    <location>
        <begin position="559"/>
        <end position="579"/>
    </location>
</feature>
<protein>
    <submittedName>
        <fullName evidence="10">PTR2-domain-containing protein</fullName>
    </submittedName>
</protein>
<dbReference type="RefSeq" id="XP_020074550.1">
    <property type="nucleotide sequence ID" value="XM_020223310.1"/>
</dbReference>
<gene>
    <name evidence="10" type="ORF">HYPBUDRAFT_243336</name>
</gene>
<dbReference type="FunFam" id="1.20.1250.20:FF:000085">
    <property type="entry name" value="MFS peptide transporter Ptr2"/>
    <property type="match status" value="1"/>
</dbReference>
<proteinExistence type="inferred from homology"/>
<organism evidence="10 11">
    <name type="scientific">Hyphopichia burtonii NRRL Y-1933</name>
    <dbReference type="NCBI Taxonomy" id="984485"/>
    <lineage>
        <taxon>Eukaryota</taxon>
        <taxon>Fungi</taxon>
        <taxon>Dikarya</taxon>
        <taxon>Ascomycota</taxon>
        <taxon>Saccharomycotina</taxon>
        <taxon>Pichiomycetes</taxon>
        <taxon>Debaryomycetaceae</taxon>
        <taxon>Hyphopichia</taxon>
    </lineage>
</organism>
<dbReference type="Gene3D" id="1.20.1250.20">
    <property type="entry name" value="MFS general substrate transporter like domains"/>
    <property type="match status" value="1"/>
</dbReference>
<evidence type="ECO:0000313" key="11">
    <source>
        <dbReference type="Proteomes" id="UP000095085"/>
    </source>
</evidence>
<dbReference type="GO" id="GO:0071916">
    <property type="term" value="F:dipeptide transmembrane transporter activity"/>
    <property type="evidence" value="ECO:0007669"/>
    <property type="project" value="UniProtKB-ARBA"/>
</dbReference>
<dbReference type="InterPro" id="IPR018456">
    <property type="entry name" value="PTR2_symporter_CS"/>
</dbReference>
<feature type="transmembrane region" description="Helical" evidence="9">
    <location>
        <begin position="195"/>
        <end position="212"/>
    </location>
</feature>
<feature type="transmembrane region" description="Helical" evidence="9">
    <location>
        <begin position="278"/>
        <end position="299"/>
    </location>
</feature>
<dbReference type="PANTHER" id="PTHR11654">
    <property type="entry name" value="OLIGOPEPTIDE TRANSPORTER-RELATED"/>
    <property type="match status" value="1"/>
</dbReference>
<accession>A0A1E4RE17</accession>
<dbReference type="InterPro" id="IPR000109">
    <property type="entry name" value="POT_fam"/>
</dbReference>
<keyword evidence="3 8" id="KW-0813">Transport</keyword>
<keyword evidence="7 9" id="KW-0472">Membrane</keyword>
<dbReference type="EMBL" id="KV454544">
    <property type="protein sequence ID" value="ODV65483.1"/>
    <property type="molecule type" value="Genomic_DNA"/>
</dbReference>
<dbReference type="InterPro" id="IPR036259">
    <property type="entry name" value="MFS_trans_sf"/>
</dbReference>
<feature type="transmembrane region" description="Helical" evidence="9">
    <location>
        <begin position="448"/>
        <end position="469"/>
    </location>
</feature>
<evidence type="ECO:0000313" key="10">
    <source>
        <dbReference type="EMBL" id="ODV65483.1"/>
    </source>
</evidence>
<dbReference type="AlphaFoldDB" id="A0A1E4RE17"/>
<keyword evidence="11" id="KW-1185">Reference proteome</keyword>
<dbReference type="OrthoDB" id="8904098at2759"/>
<evidence type="ECO:0000256" key="7">
    <source>
        <dbReference type="ARBA" id="ARBA00023136"/>
    </source>
</evidence>
<feature type="transmembrane region" description="Helical" evidence="9">
    <location>
        <begin position="253"/>
        <end position="272"/>
    </location>
</feature>
<evidence type="ECO:0000256" key="4">
    <source>
        <dbReference type="ARBA" id="ARBA00022692"/>
    </source>
</evidence>
<feature type="transmembrane region" description="Helical" evidence="9">
    <location>
        <begin position="133"/>
        <end position="154"/>
    </location>
</feature>
<keyword evidence="5" id="KW-0571">Peptide transport</keyword>
<evidence type="ECO:0000256" key="1">
    <source>
        <dbReference type="ARBA" id="ARBA00004141"/>
    </source>
</evidence>
<dbReference type="SUPFAM" id="SSF103473">
    <property type="entry name" value="MFS general substrate transporter"/>
    <property type="match status" value="2"/>
</dbReference>
<evidence type="ECO:0000256" key="2">
    <source>
        <dbReference type="ARBA" id="ARBA00005982"/>
    </source>
</evidence>
<dbReference type="GO" id="GO:0005886">
    <property type="term" value="C:plasma membrane"/>
    <property type="evidence" value="ECO:0007669"/>
    <property type="project" value="UniProtKB-ARBA"/>
</dbReference>
<feature type="transmembrane region" description="Helical" evidence="9">
    <location>
        <begin position="166"/>
        <end position="189"/>
    </location>
</feature>
<evidence type="ECO:0000256" key="9">
    <source>
        <dbReference type="SAM" id="Phobius"/>
    </source>
</evidence>